<accession>A0A2S9XHU1</accession>
<dbReference type="EMBL" id="PVNK01000211">
    <property type="protein sequence ID" value="PRP92407.1"/>
    <property type="molecule type" value="Genomic_DNA"/>
</dbReference>
<gene>
    <name evidence="1" type="ORF">ENSA5_49150</name>
</gene>
<organism evidence="1 2">
    <name type="scientific">Enhygromyxa salina</name>
    <dbReference type="NCBI Taxonomy" id="215803"/>
    <lineage>
        <taxon>Bacteria</taxon>
        <taxon>Pseudomonadati</taxon>
        <taxon>Myxococcota</taxon>
        <taxon>Polyangia</taxon>
        <taxon>Nannocystales</taxon>
        <taxon>Nannocystaceae</taxon>
        <taxon>Enhygromyxa</taxon>
    </lineage>
</organism>
<dbReference type="OrthoDB" id="5532844at2"/>
<sequence>MAASHLDPLLAEAERRAVALVLRAHLDWTLGDVFEHLYNGPRGPALRQVTIGELLDDPEGEALALPMDGGPLIDRRRLELAKRAHGANFDDYLYRVLAEAEGDVAACYLTARVGGPPWKLRKGLKRLIEAGKAERKGKTSTTRYRALDAEAP</sequence>
<dbReference type="AlphaFoldDB" id="A0A2S9XHU1"/>
<comment type="caution">
    <text evidence="1">The sequence shown here is derived from an EMBL/GenBank/DDBJ whole genome shotgun (WGS) entry which is preliminary data.</text>
</comment>
<evidence type="ECO:0000313" key="1">
    <source>
        <dbReference type="EMBL" id="PRP92407.1"/>
    </source>
</evidence>
<reference evidence="1 2" key="1">
    <citation type="submission" date="2018-03" db="EMBL/GenBank/DDBJ databases">
        <title>Draft Genome Sequences of the Obligatory Marine Myxobacteria Enhygromyxa salina SWB005.</title>
        <authorList>
            <person name="Poehlein A."/>
            <person name="Moghaddam J.A."/>
            <person name="Harms H."/>
            <person name="Alanjari M."/>
            <person name="Koenig G.M."/>
            <person name="Daniel R."/>
            <person name="Schaeberle T.F."/>
        </authorList>
    </citation>
    <scope>NUCLEOTIDE SEQUENCE [LARGE SCALE GENOMIC DNA]</scope>
    <source>
        <strain evidence="1 2">SWB005</strain>
    </source>
</reference>
<evidence type="ECO:0000313" key="2">
    <source>
        <dbReference type="Proteomes" id="UP000237968"/>
    </source>
</evidence>
<dbReference type="Proteomes" id="UP000237968">
    <property type="component" value="Unassembled WGS sequence"/>
</dbReference>
<proteinExistence type="predicted"/>
<protein>
    <submittedName>
        <fullName evidence="1">Uncharacterized protein</fullName>
    </submittedName>
</protein>
<name>A0A2S9XHU1_9BACT</name>
<dbReference type="RefSeq" id="WP_106394169.1">
    <property type="nucleotide sequence ID" value="NZ_PVNK01000211.1"/>
</dbReference>
<keyword evidence="2" id="KW-1185">Reference proteome</keyword>